<evidence type="ECO:0000313" key="3">
    <source>
        <dbReference type="Proteomes" id="UP000281899"/>
    </source>
</evidence>
<feature type="region of interest" description="Disordered" evidence="1">
    <location>
        <begin position="73"/>
        <end position="216"/>
    </location>
</feature>
<dbReference type="Proteomes" id="UP000281899">
    <property type="component" value="Unassembled WGS sequence"/>
</dbReference>
<name>A0ABX9X6H7_9FLAO</name>
<gene>
    <name evidence="2" type="ORF">EGI15_09745</name>
</gene>
<feature type="compositionally biased region" description="Polar residues" evidence="1">
    <location>
        <begin position="99"/>
        <end position="114"/>
    </location>
</feature>
<protein>
    <submittedName>
        <fullName evidence="2">Uncharacterized protein</fullName>
    </submittedName>
</protein>
<reference evidence="2 3" key="1">
    <citation type="submission" date="2018-11" db="EMBL/GenBank/DDBJ databases">
        <title>Proposal to divide the Flavobacteriaceae and reorganize its genera based on Amino Acid Identity values calculated from whole genome sequences.</title>
        <authorList>
            <person name="Nicholson A.C."/>
            <person name="Gulvik C.A."/>
            <person name="Whitney A.M."/>
            <person name="Humrighouse B.W."/>
            <person name="Bell M."/>
            <person name="Holmes B."/>
            <person name="Steigerwalt A."/>
            <person name="Villarma A."/>
            <person name="Sheth M."/>
            <person name="Batra D."/>
            <person name="Pryor J."/>
            <person name="Bernardet J.-F."/>
            <person name="Hugo C."/>
            <person name="Kampfer P."/>
            <person name="Newman J."/>
            <person name="Mcquiston J.R."/>
        </authorList>
    </citation>
    <scope>NUCLEOTIDE SEQUENCE [LARGE SCALE GENOMIC DNA]</scope>
    <source>
        <strain evidence="2 3">G0235</strain>
    </source>
</reference>
<comment type="caution">
    <text evidence="2">The sequence shown here is derived from an EMBL/GenBank/DDBJ whole genome shotgun (WGS) entry which is preliminary data.</text>
</comment>
<sequence>MDMKNTFIGLIAVSLLAASCKKDERATYLKEEANAGQPNVALNTTSKTALMEQAGIQSNVAPTPMATVPGMNPPHGQPGHRCDIPVGQPLNGQPAAATPATQNVNVSGSNTIQIDPNAVSPGKISLDNNGKQVKTAPGMNPPHGQPGHRCDIPVGQPLNSKPAPTPQPAQNGVQPSPSPAPAPAAQNLAMGEKPKLNPAHGEPWHSCSLKVGDPLP</sequence>
<organism evidence="2 3">
    <name type="scientific">Chryseobacterium cucumeris</name>
    <dbReference type="NCBI Taxonomy" id="1813611"/>
    <lineage>
        <taxon>Bacteria</taxon>
        <taxon>Pseudomonadati</taxon>
        <taxon>Bacteroidota</taxon>
        <taxon>Flavobacteriia</taxon>
        <taxon>Flavobacteriales</taxon>
        <taxon>Weeksellaceae</taxon>
        <taxon>Chryseobacterium group</taxon>
        <taxon>Chryseobacterium</taxon>
    </lineage>
</organism>
<evidence type="ECO:0000256" key="1">
    <source>
        <dbReference type="SAM" id="MobiDB-lite"/>
    </source>
</evidence>
<dbReference type="EMBL" id="RJTW01000005">
    <property type="protein sequence ID" value="ROH92511.1"/>
    <property type="molecule type" value="Genomic_DNA"/>
</dbReference>
<dbReference type="PROSITE" id="PS51257">
    <property type="entry name" value="PROKAR_LIPOPROTEIN"/>
    <property type="match status" value="1"/>
</dbReference>
<accession>A0ABX9X6H7</accession>
<proteinExistence type="predicted"/>
<keyword evidence="3" id="KW-1185">Reference proteome</keyword>
<evidence type="ECO:0000313" key="2">
    <source>
        <dbReference type="EMBL" id="ROH92511.1"/>
    </source>
</evidence>